<evidence type="ECO:0000313" key="1">
    <source>
        <dbReference type="EMBL" id="MEB8339394.1"/>
    </source>
</evidence>
<organism evidence="1 2">
    <name type="scientific">Streptomyces endophyticus</name>
    <dbReference type="NCBI Taxonomy" id="714166"/>
    <lineage>
        <taxon>Bacteria</taxon>
        <taxon>Bacillati</taxon>
        <taxon>Actinomycetota</taxon>
        <taxon>Actinomycetes</taxon>
        <taxon>Kitasatosporales</taxon>
        <taxon>Streptomycetaceae</taxon>
        <taxon>Streptomyces</taxon>
    </lineage>
</organism>
<protein>
    <submittedName>
        <fullName evidence="1">Uncharacterized protein</fullName>
    </submittedName>
</protein>
<dbReference type="Proteomes" id="UP001354931">
    <property type="component" value="Unassembled WGS sequence"/>
</dbReference>
<dbReference type="RefSeq" id="WP_326017492.1">
    <property type="nucleotide sequence ID" value="NZ_JAOZYC010000117.1"/>
</dbReference>
<proteinExistence type="predicted"/>
<gene>
    <name evidence="1" type="ORF">OKJ99_18025</name>
</gene>
<keyword evidence="2" id="KW-1185">Reference proteome</keyword>
<dbReference type="EMBL" id="JAOZYC010000117">
    <property type="protein sequence ID" value="MEB8339394.1"/>
    <property type="molecule type" value="Genomic_DNA"/>
</dbReference>
<accession>A0ABU6F6D9</accession>
<name>A0ABU6F6D9_9ACTN</name>
<reference evidence="1 2" key="1">
    <citation type="submission" date="2022-10" db="EMBL/GenBank/DDBJ databases">
        <authorList>
            <person name="Xie J."/>
            <person name="Shen N."/>
        </authorList>
    </citation>
    <scope>NUCLEOTIDE SEQUENCE [LARGE SCALE GENOMIC DNA]</scope>
    <source>
        <strain evidence="1 2">YIM65594</strain>
    </source>
</reference>
<evidence type="ECO:0000313" key="2">
    <source>
        <dbReference type="Proteomes" id="UP001354931"/>
    </source>
</evidence>
<sequence length="287" mass="30852">MTRHTASLGRHEVRLLLWLHGQCGRQADVPVPTGEFGRQKNMPALGVAALAEALQERGLVRVHEDGERPPPDAELTAAGLAQAEQLVADLENPDAVRRYTENALIMWAYEENRSGRRPRLKEFFIAEQSSFHGQVLGQGVVEGSAAYLRQARLLTLDGEAIAARVELTDRGRTCATSGAGDVSAYVAHEPAPAGLTIGSVTGNVNVLYGDIETFNQETGFSLDPEQIHQLIEADRDLRHRPGVAPPSPETRTLAARVRAQLAAAPNSTATQALLQTIGPILARVLGG</sequence>
<comment type="caution">
    <text evidence="1">The sequence shown here is derived from an EMBL/GenBank/DDBJ whole genome shotgun (WGS) entry which is preliminary data.</text>
</comment>